<feature type="signal peptide" evidence="2">
    <location>
        <begin position="1"/>
        <end position="19"/>
    </location>
</feature>
<evidence type="ECO:0000313" key="3">
    <source>
        <dbReference type="EMBL" id="AIL33267.1"/>
    </source>
</evidence>
<dbReference type="Pfam" id="PF03548">
    <property type="entry name" value="LolA"/>
    <property type="match status" value="1"/>
</dbReference>
<dbReference type="AlphaFoldDB" id="A0A077DIH3"/>
<reference evidence="3 4" key="1">
    <citation type="journal article" date="2014" name="BMC Genomics">
        <title>A genomic perspective on a new bacterial genus and species from the Alcaligenaceae family, Basilea psittacipulmonis.</title>
        <authorList>
            <person name="Whiteson K.L."/>
            <person name="Hernandez D."/>
            <person name="Lazarevic V."/>
            <person name="Gaia N."/>
            <person name="Farinelli L."/>
            <person name="Francois P."/>
            <person name="Pilo P."/>
            <person name="Frey J."/>
            <person name="Schrenzel J."/>
        </authorList>
    </citation>
    <scope>NUCLEOTIDE SEQUENCE [LARGE SCALE GENOMIC DNA]</scope>
    <source>
        <strain evidence="3 4">DSM 24701</strain>
    </source>
</reference>
<evidence type="ECO:0000313" key="4">
    <source>
        <dbReference type="Proteomes" id="UP000028945"/>
    </source>
</evidence>
<dbReference type="OrthoDB" id="5297911at2"/>
<dbReference type="KEGG" id="bpsi:IX83_08120"/>
<dbReference type="RefSeq" id="WP_038501119.1">
    <property type="nucleotide sequence ID" value="NZ_AFWK01000035.1"/>
</dbReference>
<dbReference type="eggNOG" id="COG2834">
    <property type="taxonomic scope" value="Bacteria"/>
</dbReference>
<keyword evidence="4" id="KW-1185">Reference proteome</keyword>
<dbReference type="STRING" id="1072685.IX83_08120"/>
<dbReference type="SUPFAM" id="SSF89392">
    <property type="entry name" value="Prokaryotic lipoproteins and lipoprotein localization factors"/>
    <property type="match status" value="1"/>
</dbReference>
<dbReference type="CDD" id="cd16325">
    <property type="entry name" value="LolA"/>
    <property type="match status" value="1"/>
</dbReference>
<proteinExistence type="predicted"/>
<name>A0A077DIH3_9BURK</name>
<organism evidence="3 4">
    <name type="scientific">Basilea psittacipulmonis DSM 24701</name>
    <dbReference type="NCBI Taxonomy" id="1072685"/>
    <lineage>
        <taxon>Bacteria</taxon>
        <taxon>Pseudomonadati</taxon>
        <taxon>Pseudomonadota</taxon>
        <taxon>Betaproteobacteria</taxon>
        <taxon>Burkholderiales</taxon>
        <taxon>Alcaligenaceae</taxon>
        <taxon>Basilea</taxon>
    </lineage>
</organism>
<dbReference type="PANTHER" id="PTHR35869:SF1">
    <property type="entry name" value="OUTER-MEMBRANE LIPOPROTEIN CARRIER PROTEIN"/>
    <property type="match status" value="1"/>
</dbReference>
<feature type="chain" id="PRO_5001718145" description="Outer membrane lipoprotein carrier protein LolA" evidence="2">
    <location>
        <begin position="20"/>
        <end position="195"/>
    </location>
</feature>
<dbReference type="Gene3D" id="2.50.20.10">
    <property type="entry name" value="Lipoprotein localisation LolA/LolB/LppX"/>
    <property type="match status" value="1"/>
</dbReference>
<dbReference type="InterPro" id="IPR029046">
    <property type="entry name" value="LolA/LolB/LppX"/>
</dbReference>
<protein>
    <recommendedName>
        <fullName evidence="5">Outer membrane lipoprotein carrier protein LolA</fullName>
    </recommendedName>
</protein>
<accession>A0A077DIH3</accession>
<dbReference type="HOGENOM" id="CLU_091014_1_0_4"/>
<evidence type="ECO:0008006" key="5">
    <source>
        <dbReference type="Google" id="ProtNLM"/>
    </source>
</evidence>
<evidence type="ECO:0000256" key="2">
    <source>
        <dbReference type="SAM" id="SignalP"/>
    </source>
</evidence>
<evidence type="ECO:0000256" key="1">
    <source>
        <dbReference type="ARBA" id="ARBA00022729"/>
    </source>
</evidence>
<gene>
    <name evidence="3" type="ORF">IX83_08120</name>
</gene>
<sequence>MKKIFLSVLLMMANSLAFAQPIQMDALSQMLKNTRTVSGDFEQIRHLKSLPIPIKSAGNFAIQQDKGLYWHMSSPIESTLRVTKNGIEELSANGSWLPASNQSKESLLLDLFNGDIESLREQFNMSLTGTSENWQLSLTPKGIILKQIFDRIEIKGSSSLESVHIFEQQGDDTIISFSKQKINQALKGAALHALE</sequence>
<dbReference type="Proteomes" id="UP000028945">
    <property type="component" value="Chromosome"/>
</dbReference>
<dbReference type="PANTHER" id="PTHR35869">
    <property type="entry name" value="OUTER-MEMBRANE LIPOPROTEIN CARRIER PROTEIN"/>
    <property type="match status" value="1"/>
</dbReference>
<dbReference type="EMBL" id="CP009238">
    <property type="protein sequence ID" value="AIL33267.1"/>
    <property type="molecule type" value="Genomic_DNA"/>
</dbReference>
<keyword evidence="1 2" id="KW-0732">Signal</keyword>
<dbReference type="InterPro" id="IPR004564">
    <property type="entry name" value="OM_lipoprot_carrier_LolA-like"/>
</dbReference>